<sequence length="410" mass="45642">MERVIFLIDMQSFYANVEKLYYSNLQHKPTAVAGDPSIRSGVVLAACPVAKRQGVKTAETIGEAQQKCPELVVIPPRMELYLKISVQIATALEAYTDKVEPYSVDELFADMTHTYKHTASTPEQAALFINRHLLRAFGVYPRTGIGATKVLAKMACDHFAKKSADGIFTLKQEQLASTLWPLPVNHLFGVGRRMEKHLRQMGIRKAGHLAAYPVEELRHRFGLNGELLWQTAHGIDPSPVSPGTHTHRKAVGHHMTLPRDYSSWDDISVVLRELSEEVGRRARMEGCSGWTVTVGAEGHDNGNSLHFHRQAAQAEPVNDGKAIYEAAASLFRKHWTHYPVRGLSVSLQQLESNQFVQLDLFSEKEHREDLNKTIDALKDRYGPAAVLQASSLLPGGQALSRAEKIGGHYK</sequence>
<dbReference type="Pfam" id="PF21999">
    <property type="entry name" value="IMS_HHH_1"/>
    <property type="match status" value="1"/>
</dbReference>
<dbReference type="GO" id="GO:0003684">
    <property type="term" value="F:damaged DNA binding"/>
    <property type="evidence" value="ECO:0007669"/>
    <property type="project" value="InterPro"/>
</dbReference>
<dbReference type="InterPro" id="IPR043128">
    <property type="entry name" value="Rev_trsase/Diguanyl_cyclase"/>
</dbReference>
<evidence type="ECO:0000256" key="4">
    <source>
        <dbReference type="ARBA" id="ARBA00022679"/>
    </source>
</evidence>
<dbReference type="NCBIfam" id="NF002848">
    <property type="entry name" value="PRK03103.1"/>
    <property type="match status" value="1"/>
</dbReference>
<comment type="function">
    <text evidence="13">Poorly processive, error-prone DNA polymerase involved in untargeted mutagenesis. Copies undamaged DNA at stalled replication forks, which arise in vivo from mismatched or misaligned primer ends. These misaligned primers can be extended by PolIV. Exhibits no 3'-5' exonuclease (proofreading) activity. May be involved in translesional synthesis, in conjunction with the beta clamp from PolIII.</text>
</comment>
<dbReference type="InterPro" id="IPR017961">
    <property type="entry name" value="DNA_pol_Y-fam_little_finger"/>
</dbReference>
<keyword evidence="3 13" id="KW-0963">Cytoplasm</keyword>
<proteinExistence type="inferred from homology"/>
<dbReference type="InterPro" id="IPR022880">
    <property type="entry name" value="DNApol_IV"/>
</dbReference>
<evidence type="ECO:0000256" key="9">
    <source>
        <dbReference type="ARBA" id="ARBA00022842"/>
    </source>
</evidence>
<keyword evidence="9 13" id="KW-0460">Magnesium</keyword>
<evidence type="ECO:0000256" key="3">
    <source>
        <dbReference type="ARBA" id="ARBA00022490"/>
    </source>
</evidence>
<evidence type="ECO:0000256" key="1">
    <source>
        <dbReference type="ARBA" id="ARBA00004496"/>
    </source>
</evidence>
<dbReference type="GO" id="GO:0005829">
    <property type="term" value="C:cytosol"/>
    <property type="evidence" value="ECO:0007669"/>
    <property type="project" value="TreeGrafter"/>
</dbReference>
<name>A0A1H2UTA5_9BACI</name>
<dbReference type="GO" id="GO:0000287">
    <property type="term" value="F:magnesium ion binding"/>
    <property type="evidence" value="ECO:0007669"/>
    <property type="project" value="UniProtKB-UniRule"/>
</dbReference>
<accession>A0A1H2UTA5</accession>
<dbReference type="SUPFAM" id="SSF56672">
    <property type="entry name" value="DNA/RNA polymerases"/>
    <property type="match status" value="1"/>
</dbReference>
<evidence type="ECO:0000313" key="15">
    <source>
        <dbReference type="EMBL" id="SDW59310.1"/>
    </source>
</evidence>
<comment type="subcellular location">
    <subcellularLocation>
        <location evidence="1 13">Cytoplasm</location>
    </subcellularLocation>
</comment>
<dbReference type="InterPro" id="IPR043502">
    <property type="entry name" value="DNA/RNA_pol_sf"/>
</dbReference>
<reference evidence="15 16" key="1">
    <citation type="submission" date="2016-10" db="EMBL/GenBank/DDBJ databases">
        <authorList>
            <person name="de Groot N.N."/>
        </authorList>
    </citation>
    <scope>NUCLEOTIDE SEQUENCE [LARGE SCALE GENOMIC DNA]</scope>
    <source>
        <strain evidence="15 16">DSM 23126</strain>
    </source>
</reference>
<dbReference type="Gene3D" id="3.30.70.270">
    <property type="match status" value="1"/>
</dbReference>
<evidence type="ECO:0000256" key="6">
    <source>
        <dbReference type="ARBA" id="ARBA00022705"/>
    </source>
</evidence>
<evidence type="ECO:0000256" key="7">
    <source>
        <dbReference type="ARBA" id="ARBA00022723"/>
    </source>
</evidence>
<dbReference type="Gene3D" id="3.30.1490.100">
    <property type="entry name" value="DNA polymerase, Y-family, little finger domain"/>
    <property type="match status" value="1"/>
</dbReference>
<evidence type="ECO:0000256" key="8">
    <source>
        <dbReference type="ARBA" id="ARBA00022763"/>
    </source>
</evidence>
<keyword evidence="4 13" id="KW-0808">Transferase</keyword>
<dbReference type="GO" id="GO:0042276">
    <property type="term" value="P:error-prone translesion synthesis"/>
    <property type="evidence" value="ECO:0007669"/>
    <property type="project" value="TreeGrafter"/>
</dbReference>
<dbReference type="CDD" id="cd03586">
    <property type="entry name" value="PolY_Pol_IV_kappa"/>
    <property type="match status" value="1"/>
</dbReference>
<dbReference type="EC" id="2.7.7.7" evidence="13"/>
<keyword evidence="7 13" id="KW-0479">Metal-binding</keyword>
<protein>
    <recommendedName>
        <fullName evidence="13">DNA polymerase IV</fullName>
        <shortName evidence="13">Pol IV</shortName>
        <ecNumber evidence="13">2.7.7.7</ecNumber>
    </recommendedName>
</protein>
<evidence type="ECO:0000256" key="2">
    <source>
        <dbReference type="ARBA" id="ARBA00010945"/>
    </source>
</evidence>
<evidence type="ECO:0000256" key="5">
    <source>
        <dbReference type="ARBA" id="ARBA00022695"/>
    </source>
</evidence>
<dbReference type="AlphaFoldDB" id="A0A1H2UTA5"/>
<dbReference type="InterPro" id="IPR001126">
    <property type="entry name" value="UmuC"/>
</dbReference>
<feature type="site" description="Substrate discrimination" evidence="13">
    <location>
        <position position="14"/>
    </location>
</feature>
<feature type="active site" evidence="13">
    <location>
        <position position="106"/>
    </location>
</feature>
<keyword evidence="10 13" id="KW-0238">DNA-binding</keyword>
<evidence type="ECO:0000256" key="12">
    <source>
        <dbReference type="ARBA" id="ARBA00049244"/>
    </source>
</evidence>
<dbReference type="GO" id="GO:0006261">
    <property type="term" value="P:DNA-templated DNA replication"/>
    <property type="evidence" value="ECO:0007669"/>
    <property type="project" value="UniProtKB-UniRule"/>
</dbReference>
<dbReference type="SUPFAM" id="SSF100879">
    <property type="entry name" value="Lesion bypass DNA polymerase (Y-family), little finger domain"/>
    <property type="match status" value="1"/>
</dbReference>
<dbReference type="Pfam" id="PF00817">
    <property type="entry name" value="IMS"/>
    <property type="match status" value="1"/>
</dbReference>
<dbReference type="InterPro" id="IPR036775">
    <property type="entry name" value="DNA_pol_Y-fam_lit_finger_sf"/>
</dbReference>
<dbReference type="GO" id="GO:0006281">
    <property type="term" value="P:DNA repair"/>
    <property type="evidence" value="ECO:0007669"/>
    <property type="project" value="UniProtKB-UniRule"/>
</dbReference>
<keyword evidence="8 13" id="KW-0227">DNA damage</keyword>
<evidence type="ECO:0000259" key="14">
    <source>
        <dbReference type="PROSITE" id="PS50173"/>
    </source>
</evidence>
<comment type="subunit">
    <text evidence="13">Monomer.</text>
</comment>
<dbReference type="PANTHER" id="PTHR11076">
    <property type="entry name" value="DNA REPAIR POLYMERASE UMUC / TRANSFERASE FAMILY MEMBER"/>
    <property type="match status" value="1"/>
</dbReference>
<gene>
    <name evidence="13" type="primary">dinB</name>
    <name evidence="15" type="ORF">SAMN05421781_1886</name>
</gene>
<comment type="similarity">
    <text evidence="2 13">Belongs to the DNA polymerase type-Y family.</text>
</comment>
<dbReference type="RefSeq" id="WP_091614166.1">
    <property type="nucleotide sequence ID" value="NZ_FNNC01000003.1"/>
</dbReference>
<keyword evidence="5 13" id="KW-0548">Nucleotidyltransferase</keyword>
<dbReference type="Gene3D" id="3.40.1170.60">
    <property type="match status" value="1"/>
</dbReference>
<dbReference type="OrthoDB" id="9808813at2"/>
<keyword evidence="13" id="KW-0515">Mutator protein</keyword>
<keyword evidence="6 13" id="KW-0235">DNA replication</keyword>
<comment type="cofactor">
    <cofactor evidence="13">
        <name>Mg(2+)</name>
        <dbReference type="ChEBI" id="CHEBI:18420"/>
    </cofactor>
    <text evidence="13">Binds 2 magnesium ions per subunit.</text>
</comment>
<dbReference type="GO" id="GO:0009432">
    <property type="term" value="P:SOS response"/>
    <property type="evidence" value="ECO:0007669"/>
    <property type="project" value="TreeGrafter"/>
</dbReference>
<feature type="binding site" evidence="13">
    <location>
        <position position="105"/>
    </location>
    <ligand>
        <name>Mg(2+)</name>
        <dbReference type="ChEBI" id="CHEBI:18420"/>
    </ligand>
</feature>
<keyword evidence="13" id="KW-0239">DNA-directed DNA polymerase</keyword>
<evidence type="ECO:0000256" key="10">
    <source>
        <dbReference type="ARBA" id="ARBA00023125"/>
    </source>
</evidence>
<dbReference type="EMBL" id="FNNC01000003">
    <property type="protein sequence ID" value="SDW59310.1"/>
    <property type="molecule type" value="Genomic_DNA"/>
</dbReference>
<dbReference type="PROSITE" id="PS50173">
    <property type="entry name" value="UMUC"/>
    <property type="match status" value="1"/>
</dbReference>
<feature type="binding site" evidence="13">
    <location>
        <position position="9"/>
    </location>
    <ligand>
        <name>Mg(2+)</name>
        <dbReference type="ChEBI" id="CHEBI:18420"/>
    </ligand>
</feature>
<evidence type="ECO:0000313" key="16">
    <source>
        <dbReference type="Proteomes" id="UP000199488"/>
    </source>
</evidence>
<dbReference type="STRING" id="1122204.SAMN05421781_1886"/>
<evidence type="ECO:0000256" key="13">
    <source>
        <dbReference type="HAMAP-Rule" id="MF_01113"/>
    </source>
</evidence>
<dbReference type="InterPro" id="IPR053848">
    <property type="entry name" value="IMS_HHH_1"/>
</dbReference>
<dbReference type="InterPro" id="IPR050116">
    <property type="entry name" value="DNA_polymerase-Y"/>
</dbReference>
<organism evidence="15 16">
    <name type="scientific">Marinococcus luteus</name>
    <dbReference type="NCBI Taxonomy" id="1122204"/>
    <lineage>
        <taxon>Bacteria</taxon>
        <taxon>Bacillati</taxon>
        <taxon>Bacillota</taxon>
        <taxon>Bacilli</taxon>
        <taxon>Bacillales</taxon>
        <taxon>Bacillaceae</taxon>
        <taxon>Marinococcus</taxon>
    </lineage>
</organism>
<keyword evidence="11 13" id="KW-0234">DNA repair</keyword>
<evidence type="ECO:0000256" key="11">
    <source>
        <dbReference type="ARBA" id="ARBA00023204"/>
    </source>
</evidence>
<dbReference type="Gene3D" id="1.10.150.20">
    <property type="entry name" value="5' to 3' exonuclease, C-terminal subdomain"/>
    <property type="match status" value="1"/>
</dbReference>
<feature type="domain" description="UmuC" evidence="14">
    <location>
        <begin position="5"/>
        <end position="191"/>
    </location>
</feature>
<comment type="catalytic activity">
    <reaction evidence="12 13">
        <text>DNA(n) + a 2'-deoxyribonucleoside 5'-triphosphate = DNA(n+1) + diphosphate</text>
        <dbReference type="Rhea" id="RHEA:22508"/>
        <dbReference type="Rhea" id="RHEA-COMP:17339"/>
        <dbReference type="Rhea" id="RHEA-COMP:17340"/>
        <dbReference type="ChEBI" id="CHEBI:33019"/>
        <dbReference type="ChEBI" id="CHEBI:61560"/>
        <dbReference type="ChEBI" id="CHEBI:173112"/>
        <dbReference type="EC" id="2.7.7.7"/>
    </reaction>
</comment>
<dbReference type="Pfam" id="PF11799">
    <property type="entry name" value="IMS_C"/>
    <property type="match status" value="1"/>
</dbReference>
<dbReference type="GO" id="GO:0003887">
    <property type="term" value="F:DNA-directed DNA polymerase activity"/>
    <property type="evidence" value="ECO:0007669"/>
    <property type="project" value="UniProtKB-UniRule"/>
</dbReference>
<dbReference type="Proteomes" id="UP000199488">
    <property type="component" value="Unassembled WGS sequence"/>
</dbReference>
<keyword evidence="16" id="KW-1185">Reference proteome</keyword>
<dbReference type="PANTHER" id="PTHR11076:SF35">
    <property type="entry name" value="DNA REPAIR PROTEIN HOMOLOG YOBH"/>
    <property type="match status" value="1"/>
</dbReference>
<dbReference type="HAMAP" id="MF_01113">
    <property type="entry name" value="DNApol_IV"/>
    <property type="match status" value="1"/>
</dbReference>